<evidence type="ECO:0000313" key="2">
    <source>
        <dbReference type="WBParaSite" id="PSAMB.scaffold3197size19287.g20672.t1"/>
    </source>
</evidence>
<reference evidence="2" key="1">
    <citation type="submission" date="2022-11" db="UniProtKB">
        <authorList>
            <consortium name="WormBaseParasite"/>
        </authorList>
    </citation>
    <scope>IDENTIFICATION</scope>
</reference>
<sequence>MWRILLKPIKTSIKSADASIKAVCALHNFLIAEENTDFSPARMANHYEEDDGIWRTQLAMLRQPNYIRPPKAHNSSLMAKNVRANFQAFFQECGAA</sequence>
<dbReference type="WBParaSite" id="PSAMB.scaffold3197size19287.g20672.t1">
    <property type="protein sequence ID" value="PSAMB.scaffold3197size19287.g20672.t1"/>
    <property type="gene ID" value="PSAMB.scaffold3197size19287.g20672"/>
</dbReference>
<keyword evidence="1" id="KW-1185">Reference proteome</keyword>
<protein>
    <submittedName>
        <fullName evidence="2">DDE Tnp4 domain-containing protein</fullName>
    </submittedName>
</protein>
<dbReference type="AlphaFoldDB" id="A0A914W5I5"/>
<accession>A0A914W5I5</accession>
<organism evidence="1 2">
    <name type="scientific">Plectus sambesii</name>
    <dbReference type="NCBI Taxonomy" id="2011161"/>
    <lineage>
        <taxon>Eukaryota</taxon>
        <taxon>Metazoa</taxon>
        <taxon>Ecdysozoa</taxon>
        <taxon>Nematoda</taxon>
        <taxon>Chromadorea</taxon>
        <taxon>Plectida</taxon>
        <taxon>Plectina</taxon>
        <taxon>Plectoidea</taxon>
        <taxon>Plectidae</taxon>
        <taxon>Plectus</taxon>
    </lineage>
</organism>
<name>A0A914W5I5_9BILA</name>
<evidence type="ECO:0000313" key="1">
    <source>
        <dbReference type="Proteomes" id="UP000887566"/>
    </source>
</evidence>
<dbReference type="Proteomes" id="UP000887566">
    <property type="component" value="Unplaced"/>
</dbReference>
<proteinExistence type="predicted"/>